<dbReference type="PANTHER" id="PTHR46300:SF7">
    <property type="entry name" value="P450, PUTATIVE (EUROFUNG)-RELATED"/>
    <property type="match status" value="1"/>
</dbReference>
<sequence>MLDLNILAIVPAGLLLVWLYSRRQSRSPYASLPLPPGPKPLPIIGNLLQMPTSREAQVYEQWGRDFNSGILHVNLAGTSVVIINSAAIANELLERRSSTYSSRPFSIMCTELMGFNNLVSLVPYGDTWRAMRRLLHREFHPTASLQYRPLVVEATNDFLRRLLDTPDEFCSNIIHMFGRVIMDITYGIKVKPEGDPRIQTAKRAMEAISEALSQGSFYVDAFPILKHIPEWVPGASFKRKAREWHLIADAMYHNPYNTTKENLTSGVTTASFVSKCLEDMPRSETKADNDWQEMLIRETAGTLYAAGTDTTGSTFKTFFLAMLFNPEMQARAQKEIDEVVGHGNLPDYSHQGSLPYVEAIVREALRWRPVTPQGIAHVVTAEDAFEGYRIPAGAVVIPNQWAMLHDENVYPNPSTFDPERFLDSEGRIDPNVKDPAHAAFGFGRRICPGRHLALSSLYITIASVLATFDIKKAVDTDGKPITPPGDYSPCGVVVSALDFKASITPRSAATKAAILALGA</sequence>
<name>A0A0C9T8P1_PLICR</name>
<comment type="pathway">
    <text evidence="2">Secondary metabolite biosynthesis.</text>
</comment>
<dbReference type="OrthoDB" id="2789670at2759"/>
<comment type="cofactor">
    <cofactor evidence="1 9">
        <name>heme</name>
        <dbReference type="ChEBI" id="CHEBI:30413"/>
    </cofactor>
</comment>
<dbReference type="InterPro" id="IPR036396">
    <property type="entry name" value="Cyt_P450_sf"/>
</dbReference>
<proteinExistence type="inferred from homology"/>
<evidence type="ECO:0000256" key="2">
    <source>
        <dbReference type="ARBA" id="ARBA00005179"/>
    </source>
</evidence>
<evidence type="ECO:0000256" key="10">
    <source>
        <dbReference type="RuleBase" id="RU000461"/>
    </source>
</evidence>
<evidence type="ECO:0000313" key="11">
    <source>
        <dbReference type="EMBL" id="KII84593.1"/>
    </source>
</evidence>
<dbReference type="Proteomes" id="UP000053263">
    <property type="component" value="Unassembled WGS sequence"/>
</dbReference>
<dbReference type="InterPro" id="IPR050364">
    <property type="entry name" value="Cytochrome_P450_fung"/>
</dbReference>
<evidence type="ECO:0000256" key="7">
    <source>
        <dbReference type="ARBA" id="ARBA00023004"/>
    </source>
</evidence>
<evidence type="ECO:0000256" key="8">
    <source>
        <dbReference type="ARBA" id="ARBA00023033"/>
    </source>
</evidence>
<organism evidence="11 12">
    <name type="scientific">Plicaturopsis crispa FD-325 SS-3</name>
    <dbReference type="NCBI Taxonomy" id="944288"/>
    <lineage>
        <taxon>Eukaryota</taxon>
        <taxon>Fungi</taxon>
        <taxon>Dikarya</taxon>
        <taxon>Basidiomycota</taxon>
        <taxon>Agaricomycotina</taxon>
        <taxon>Agaricomycetes</taxon>
        <taxon>Agaricomycetidae</taxon>
        <taxon>Amylocorticiales</taxon>
        <taxon>Amylocorticiaceae</taxon>
        <taxon>Plicatura</taxon>
        <taxon>Plicaturopsis crispa</taxon>
    </lineage>
</organism>
<comment type="similarity">
    <text evidence="3 10">Belongs to the cytochrome P450 family.</text>
</comment>
<dbReference type="CDD" id="cd11065">
    <property type="entry name" value="CYP64-like"/>
    <property type="match status" value="1"/>
</dbReference>
<dbReference type="InterPro" id="IPR017972">
    <property type="entry name" value="Cyt_P450_CS"/>
</dbReference>
<dbReference type="Pfam" id="PF00067">
    <property type="entry name" value="p450"/>
    <property type="match status" value="1"/>
</dbReference>
<dbReference type="GO" id="GO:0005506">
    <property type="term" value="F:iron ion binding"/>
    <property type="evidence" value="ECO:0007669"/>
    <property type="project" value="InterPro"/>
</dbReference>
<dbReference type="InterPro" id="IPR002401">
    <property type="entry name" value="Cyt_P450_E_grp-I"/>
</dbReference>
<reference evidence="11 12" key="1">
    <citation type="submission" date="2014-06" db="EMBL/GenBank/DDBJ databases">
        <title>Evolutionary Origins and Diversification of the Mycorrhizal Mutualists.</title>
        <authorList>
            <consortium name="DOE Joint Genome Institute"/>
            <consortium name="Mycorrhizal Genomics Consortium"/>
            <person name="Kohler A."/>
            <person name="Kuo A."/>
            <person name="Nagy L.G."/>
            <person name="Floudas D."/>
            <person name="Copeland A."/>
            <person name="Barry K.W."/>
            <person name="Cichocki N."/>
            <person name="Veneault-Fourrey C."/>
            <person name="LaButti K."/>
            <person name="Lindquist E.A."/>
            <person name="Lipzen A."/>
            <person name="Lundell T."/>
            <person name="Morin E."/>
            <person name="Murat C."/>
            <person name="Riley R."/>
            <person name="Ohm R."/>
            <person name="Sun H."/>
            <person name="Tunlid A."/>
            <person name="Henrissat B."/>
            <person name="Grigoriev I.V."/>
            <person name="Hibbett D.S."/>
            <person name="Martin F."/>
        </authorList>
    </citation>
    <scope>NUCLEOTIDE SEQUENCE [LARGE SCALE GENOMIC DNA]</scope>
    <source>
        <strain evidence="11 12">FD-325 SS-3</strain>
    </source>
</reference>
<dbReference type="Gene3D" id="1.10.630.10">
    <property type="entry name" value="Cytochrome P450"/>
    <property type="match status" value="1"/>
</dbReference>
<keyword evidence="8 10" id="KW-0503">Monooxygenase</keyword>
<dbReference type="PROSITE" id="PS00086">
    <property type="entry name" value="CYTOCHROME_P450"/>
    <property type="match status" value="1"/>
</dbReference>
<accession>A0A0C9T8P1</accession>
<evidence type="ECO:0000256" key="3">
    <source>
        <dbReference type="ARBA" id="ARBA00010617"/>
    </source>
</evidence>
<dbReference type="InterPro" id="IPR001128">
    <property type="entry name" value="Cyt_P450"/>
</dbReference>
<dbReference type="GO" id="GO:0004497">
    <property type="term" value="F:monooxygenase activity"/>
    <property type="evidence" value="ECO:0007669"/>
    <property type="project" value="UniProtKB-KW"/>
</dbReference>
<evidence type="ECO:0000256" key="9">
    <source>
        <dbReference type="PIRSR" id="PIRSR602401-1"/>
    </source>
</evidence>
<gene>
    <name evidence="11" type="ORF">PLICRDRAFT_179405</name>
</gene>
<dbReference type="PANTHER" id="PTHR46300">
    <property type="entry name" value="P450, PUTATIVE (EUROFUNG)-RELATED-RELATED"/>
    <property type="match status" value="1"/>
</dbReference>
<dbReference type="AlphaFoldDB" id="A0A0C9T8P1"/>
<evidence type="ECO:0000256" key="5">
    <source>
        <dbReference type="ARBA" id="ARBA00022723"/>
    </source>
</evidence>
<keyword evidence="12" id="KW-1185">Reference proteome</keyword>
<keyword evidence="5 9" id="KW-0479">Metal-binding</keyword>
<evidence type="ECO:0000256" key="4">
    <source>
        <dbReference type="ARBA" id="ARBA00022617"/>
    </source>
</evidence>
<evidence type="ECO:0000256" key="1">
    <source>
        <dbReference type="ARBA" id="ARBA00001971"/>
    </source>
</evidence>
<dbReference type="PRINTS" id="PR00463">
    <property type="entry name" value="EP450I"/>
</dbReference>
<dbReference type="SUPFAM" id="SSF48264">
    <property type="entry name" value="Cytochrome P450"/>
    <property type="match status" value="1"/>
</dbReference>
<dbReference type="GO" id="GO:0020037">
    <property type="term" value="F:heme binding"/>
    <property type="evidence" value="ECO:0007669"/>
    <property type="project" value="InterPro"/>
</dbReference>
<feature type="binding site" description="axial binding residue" evidence="9">
    <location>
        <position position="447"/>
    </location>
    <ligand>
        <name>heme</name>
        <dbReference type="ChEBI" id="CHEBI:30413"/>
    </ligand>
    <ligandPart>
        <name>Fe</name>
        <dbReference type="ChEBI" id="CHEBI:18248"/>
    </ligandPart>
</feature>
<dbReference type="GO" id="GO:0016705">
    <property type="term" value="F:oxidoreductase activity, acting on paired donors, with incorporation or reduction of molecular oxygen"/>
    <property type="evidence" value="ECO:0007669"/>
    <property type="project" value="InterPro"/>
</dbReference>
<evidence type="ECO:0000256" key="6">
    <source>
        <dbReference type="ARBA" id="ARBA00023002"/>
    </source>
</evidence>
<keyword evidence="6 10" id="KW-0560">Oxidoreductase</keyword>
<evidence type="ECO:0000313" key="12">
    <source>
        <dbReference type="Proteomes" id="UP000053263"/>
    </source>
</evidence>
<evidence type="ECO:0008006" key="13">
    <source>
        <dbReference type="Google" id="ProtNLM"/>
    </source>
</evidence>
<keyword evidence="7 9" id="KW-0408">Iron</keyword>
<keyword evidence="4 9" id="KW-0349">Heme</keyword>
<dbReference type="PRINTS" id="PR00385">
    <property type="entry name" value="P450"/>
</dbReference>
<dbReference type="EMBL" id="KN832570">
    <property type="protein sequence ID" value="KII84593.1"/>
    <property type="molecule type" value="Genomic_DNA"/>
</dbReference>
<protein>
    <recommendedName>
        <fullName evidence="13">Cytochrome P450</fullName>
    </recommendedName>
</protein>
<dbReference type="HOGENOM" id="CLU_001570_2_3_1"/>